<proteinExistence type="inferred from homology"/>
<dbReference type="InterPro" id="IPR007730">
    <property type="entry name" value="SPOR-like_dom"/>
</dbReference>
<feature type="compositionally biased region" description="Basic and acidic residues" evidence="2">
    <location>
        <begin position="8"/>
        <end position="19"/>
    </location>
</feature>
<dbReference type="PROSITE" id="PS51724">
    <property type="entry name" value="SPOR"/>
    <property type="match status" value="1"/>
</dbReference>
<comment type="similarity">
    <text evidence="1">Belongs to the DamX family.</text>
</comment>
<feature type="domain" description="SPOR" evidence="3">
    <location>
        <begin position="279"/>
        <end position="356"/>
    </location>
</feature>
<feature type="compositionally biased region" description="Polar residues" evidence="2">
    <location>
        <begin position="114"/>
        <end position="134"/>
    </location>
</feature>
<comment type="function">
    <text evidence="1">Non-essential cell division protein.</text>
</comment>
<feature type="compositionally biased region" description="Low complexity" evidence="2">
    <location>
        <begin position="98"/>
        <end position="113"/>
    </location>
</feature>
<gene>
    <name evidence="1 4" type="primary">damX</name>
    <name evidence="4" type="ORF">DAQ1742_04125</name>
</gene>
<keyword evidence="1" id="KW-1133">Transmembrane helix</keyword>
<feature type="compositionally biased region" description="Polar residues" evidence="2">
    <location>
        <begin position="88"/>
        <end position="97"/>
    </location>
</feature>
<comment type="domain">
    <text evidence="1">The SPOR domain binds septal peptidoglycans and is required to target DamX to the septal ring.</text>
</comment>
<keyword evidence="1" id="KW-0131">Cell cycle</keyword>
<dbReference type="GO" id="GO:0032506">
    <property type="term" value="P:cytokinetic process"/>
    <property type="evidence" value="ECO:0007669"/>
    <property type="project" value="InterPro"/>
</dbReference>
<dbReference type="Pfam" id="PF05036">
    <property type="entry name" value="SPOR"/>
    <property type="match status" value="1"/>
</dbReference>
<comment type="subcellular location">
    <subcellularLocation>
        <location evidence="1">Cell inner membrane</location>
        <topology evidence="1">Single-pass membrane protein</topology>
    </subcellularLocation>
    <text evidence="1">Localizes at the septal ring.</text>
</comment>
<keyword evidence="5" id="KW-1185">Reference proteome</keyword>
<dbReference type="AlphaFoldDB" id="A0A375AFM9"/>
<keyword evidence="1" id="KW-0997">Cell inner membrane</keyword>
<feature type="region of interest" description="Disordered" evidence="2">
    <location>
        <begin position="62"/>
        <end position="148"/>
    </location>
</feature>
<accession>A0A375AFM9</accession>
<evidence type="ECO:0000256" key="2">
    <source>
        <dbReference type="SAM" id="MobiDB-lite"/>
    </source>
</evidence>
<dbReference type="InterPro" id="IPR036680">
    <property type="entry name" value="SPOR-like_sf"/>
</dbReference>
<protein>
    <recommendedName>
        <fullName evidence="1">Cell division protein DamX</fullName>
    </recommendedName>
</protein>
<keyword evidence="1" id="KW-0472">Membrane</keyword>
<organism evidence="4 5">
    <name type="scientific">Dickeya aquatica</name>
    <dbReference type="NCBI Taxonomy" id="1401087"/>
    <lineage>
        <taxon>Bacteria</taxon>
        <taxon>Pseudomonadati</taxon>
        <taxon>Pseudomonadota</taxon>
        <taxon>Gammaproteobacteria</taxon>
        <taxon>Enterobacterales</taxon>
        <taxon>Pectobacteriaceae</taxon>
        <taxon>Dickeya</taxon>
    </lineage>
</organism>
<dbReference type="GO" id="GO:0005886">
    <property type="term" value="C:plasma membrane"/>
    <property type="evidence" value="ECO:0007669"/>
    <property type="project" value="UniProtKB-SubCell"/>
</dbReference>
<evidence type="ECO:0000256" key="1">
    <source>
        <dbReference type="HAMAP-Rule" id="MF_02021"/>
    </source>
</evidence>
<dbReference type="Gene3D" id="3.30.70.1070">
    <property type="entry name" value="Sporulation related repeat"/>
    <property type="match status" value="1"/>
</dbReference>
<sequence>MDEFNPEDALKPDTSDRRPARQQKRSKSLSAPSVSLSKQHTMIGIGIVVLVLLIIGIGSALQSPGQNSPAPASSSSGSGTGKNIDLASASSMTDNPNASAPAAAAPSAPAAASVQNSGSPQLLSGQPVSGTPTQAPLVPQNGGQQRIELPGNITDALSQPQQQDRMNAFSAGLPTEPATVYSPPTKGGRAASVEKTPAPAPTRTQPEKVEKPSSHKSPEPKSEPKEVARPVVNMHKTPTTALVPAPSSKPAVAVATPKPATAVVPHSAAATPAGASIQGAPASHFTLQLSSASREDSLKTYARELHLTNYWVYETKRDGRPWYVLVNGVYASPEDAKRAISSLPADVQAKKPWVRPIRQVKQDLTK</sequence>
<feature type="compositionally biased region" description="Low complexity" evidence="2">
    <location>
        <begin position="62"/>
        <end position="77"/>
    </location>
</feature>
<dbReference type="GO" id="GO:0030428">
    <property type="term" value="C:cell septum"/>
    <property type="evidence" value="ECO:0007669"/>
    <property type="project" value="InterPro"/>
</dbReference>
<dbReference type="KEGG" id="daq:DAQ1742_04125"/>
<reference evidence="4 5" key="1">
    <citation type="submission" date="2016-09" db="EMBL/GenBank/DDBJ databases">
        <authorList>
            <person name="Reverchon S."/>
            <person name="Nasser W."/>
            <person name="Leonard S."/>
            <person name="Brochier C."/>
            <person name="Duprey A."/>
        </authorList>
    </citation>
    <scope>NUCLEOTIDE SEQUENCE [LARGE SCALE GENOMIC DNA]</scope>
    <source>
        <strain evidence="4 5">174/2</strain>
    </source>
</reference>
<dbReference type="RefSeq" id="WP_067487340.1">
    <property type="nucleotide sequence ID" value="NZ_LT615367.1"/>
</dbReference>
<feature type="transmembrane region" description="Helical" evidence="1">
    <location>
        <begin position="42"/>
        <end position="61"/>
    </location>
</feature>
<feature type="region of interest" description="Disordered" evidence="2">
    <location>
        <begin position="1"/>
        <end position="35"/>
    </location>
</feature>
<keyword evidence="1" id="KW-0812">Transmembrane</keyword>
<dbReference type="GO" id="GO:0042834">
    <property type="term" value="F:peptidoglycan binding"/>
    <property type="evidence" value="ECO:0007669"/>
    <property type="project" value="InterPro"/>
</dbReference>
<feature type="region of interest" description="Disordered" evidence="2">
    <location>
        <begin position="173"/>
        <end position="231"/>
    </location>
</feature>
<dbReference type="EMBL" id="LT615367">
    <property type="protein sequence ID" value="SLM64890.1"/>
    <property type="molecule type" value="Genomic_DNA"/>
</dbReference>
<evidence type="ECO:0000313" key="5">
    <source>
        <dbReference type="Proteomes" id="UP000294820"/>
    </source>
</evidence>
<dbReference type="HAMAP" id="MF_02021">
    <property type="entry name" value="DamX"/>
    <property type="match status" value="1"/>
</dbReference>
<keyword evidence="1" id="KW-1003">Cell membrane</keyword>
<keyword evidence="1" id="KW-0132">Cell division</keyword>
<dbReference type="Proteomes" id="UP000294820">
    <property type="component" value="Chromosome 1"/>
</dbReference>
<evidence type="ECO:0000259" key="3">
    <source>
        <dbReference type="PROSITE" id="PS51724"/>
    </source>
</evidence>
<name>A0A375AFM9_9GAMM</name>
<dbReference type="InterPro" id="IPR032899">
    <property type="entry name" value="DamX"/>
</dbReference>
<feature type="compositionally biased region" description="Basic and acidic residues" evidence="2">
    <location>
        <begin position="205"/>
        <end position="228"/>
    </location>
</feature>
<evidence type="ECO:0000313" key="4">
    <source>
        <dbReference type="EMBL" id="SLM64890.1"/>
    </source>
</evidence>